<protein>
    <submittedName>
        <fullName evidence="1">Uncharacterized protein</fullName>
    </submittedName>
</protein>
<name>A0A9X2XWL6_9BACT</name>
<accession>A0A9X2XWL6</accession>
<evidence type="ECO:0000313" key="2">
    <source>
        <dbReference type="Proteomes" id="UP001155483"/>
    </source>
</evidence>
<dbReference type="AlphaFoldDB" id="A0A9X2XWL6"/>
<sequence length="241" mass="28623">MRTKLLEQLSADLQADRIDYSKAFEVLKAQPKAWTTKEWNEKSKLIKKNYCEDCNTTEGPFVIQHTKQPVDFYEIYNRLSFERLLEKTTDFEGVFKQRVKDEVEREIATNFEMRESCPVCRTINIRTRKTMSPKYVCKENHAFDTPIVLKYYKKSQTTDIEIARKKGEEILLIVVKLKMIKEIQELYDQEIGREALLICIADGIEYMEMKHTKTACKKCSFKEDMLMIYQKGIPYFLRFQT</sequence>
<proteinExistence type="predicted"/>
<evidence type="ECO:0000313" key="1">
    <source>
        <dbReference type="EMBL" id="MCU7550410.1"/>
    </source>
</evidence>
<dbReference type="EMBL" id="JAOTIF010000012">
    <property type="protein sequence ID" value="MCU7550410.1"/>
    <property type="molecule type" value="Genomic_DNA"/>
</dbReference>
<reference evidence="1" key="2">
    <citation type="submission" date="2023-04" db="EMBL/GenBank/DDBJ databases">
        <title>Paracnuella aquatica gen. nov., sp. nov., a member of the family Chitinophagaceae isolated from a hot spring.</title>
        <authorList>
            <person name="Wang C."/>
        </authorList>
    </citation>
    <scope>NUCLEOTIDE SEQUENCE</scope>
    <source>
        <strain evidence="1">LB-8</strain>
    </source>
</reference>
<dbReference type="Proteomes" id="UP001155483">
    <property type="component" value="Unassembled WGS sequence"/>
</dbReference>
<organism evidence="1 2">
    <name type="scientific">Paraflavisolibacter caeni</name>
    <dbReference type="NCBI Taxonomy" id="2982496"/>
    <lineage>
        <taxon>Bacteria</taxon>
        <taxon>Pseudomonadati</taxon>
        <taxon>Bacteroidota</taxon>
        <taxon>Chitinophagia</taxon>
        <taxon>Chitinophagales</taxon>
        <taxon>Chitinophagaceae</taxon>
        <taxon>Paraflavisolibacter</taxon>
    </lineage>
</organism>
<comment type="caution">
    <text evidence="1">The sequence shown here is derived from an EMBL/GenBank/DDBJ whole genome shotgun (WGS) entry which is preliminary data.</text>
</comment>
<keyword evidence="2" id="KW-1185">Reference proteome</keyword>
<dbReference type="RefSeq" id="WP_279297850.1">
    <property type="nucleotide sequence ID" value="NZ_JAOTIF010000012.1"/>
</dbReference>
<gene>
    <name evidence="1" type="ORF">OCK74_14915</name>
</gene>
<reference evidence="1" key="1">
    <citation type="submission" date="2022-09" db="EMBL/GenBank/DDBJ databases">
        <authorList>
            <person name="Yuan C."/>
            <person name="Ke Z."/>
        </authorList>
    </citation>
    <scope>NUCLEOTIDE SEQUENCE</scope>
    <source>
        <strain evidence="1">LB-8</strain>
    </source>
</reference>